<organism evidence="12 13">
    <name type="scientific">Massiliimalia timonensis</name>
    <dbReference type="NCBI Taxonomy" id="1987501"/>
    <lineage>
        <taxon>Bacteria</taxon>
        <taxon>Bacillati</taxon>
        <taxon>Bacillota</taxon>
        <taxon>Clostridia</taxon>
        <taxon>Eubacteriales</taxon>
        <taxon>Oscillospiraceae</taxon>
        <taxon>Massiliimalia</taxon>
    </lineage>
</organism>
<comment type="catalytic activity">
    <reaction evidence="9 10">
        <text>NAD(+) + (deoxyribonucleotide)n-3'-hydroxyl + 5'-phospho-(deoxyribonucleotide)m = (deoxyribonucleotide)n+m + AMP + beta-nicotinamide D-nucleotide.</text>
        <dbReference type="EC" id="6.5.1.2"/>
    </reaction>
</comment>
<feature type="binding site" evidence="10">
    <location>
        <begin position="79"/>
        <end position="80"/>
    </location>
    <ligand>
        <name>NAD(+)</name>
        <dbReference type="ChEBI" id="CHEBI:57540"/>
    </ligand>
</feature>
<dbReference type="CDD" id="cd17748">
    <property type="entry name" value="BRCT_DNA_ligase_like"/>
    <property type="match status" value="1"/>
</dbReference>
<dbReference type="SUPFAM" id="SSF56091">
    <property type="entry name" value="DNA ligase/mRNA capping enzyme, catalytic domain"/>
    <property type="match status" value="1"/>
</dbReference>
<dbReference type="GO" id="GO:0006260">
    <property type="term" value="P:DNA replication"/>
    <property type="evidence" value="ECO:0007669"/>
    <property type="project" value="UniProtKB-KW"/>
</dbReference>
<comment type="similarity">
    <text evidence="10">Belongs to the NAD-dependent DNA ligase family. LigA subfamily.</text>
</comment>
<dbReference type="SMART" id="SM00292">
    <property type="entry name" value="BRCT"/>
    <property type="match status" value="1"/>
</dbReference>
<dbReference type="Pfam" id="PF03120">
    <property type="entry name" value="OB_DNA_ligase"/>
    <property type="match status" value="1"/>
</dbReference>
<dbReference type="Gene3D" id="3.30.470.30">
    <property type="entry name" value="DNA ligase/mRNA capping enzyme"/>
    <property type="match status" value="1"/>
</dbReference>
<keyword evidence="7 10" id="KW-0234">DNA repair</keyword>
<dbReference type="Gene3D" id="3.40.50.10190">
    <property type="entry name" value="BRCT domain"/>
    <property type="match status" value="1"/>
</dbReference>
<proteinExistence type="inferred from homology"/>
<dbReference type="AlphaFoldDB" id="A0A8J6P200"/>
<evidence type="ECO:0000256" key="9">
    <source>
        <dbReference type="ARBA" id="ARBA00034005"/>
    </source>
</evidence>
<dbReference type="InterPro" id="IPR001357">
    <property type="entry name" value="BRCT_dom"/>
</dbReference>
<dbReference type="Gene3D" id="1.10.150.20">
    <property type="entry name" value="5' to 3' exonuclease, C-terminal subdomain"/>
    <property type="match status" value="2"/>
</dbReference>
<dbReference type="GO" id="GO:0046872">
    <property type="term" value="F:metal ion binding"/>
    <property type="evidence" value="ECO:0007669"/>
    <property type="project" value="UniProtKB-KW"/>
</dbReference>
<dbReference type="GO" id="GO:0003911">
    <property type="term" value="F:DNA ligase (NAD+) activity"/>
    <property type="evidence" value="ECO:0007669"/>
    <property type="project" value="UniProtKB-UniRule"/>
</dbReference>
<evidence type="ECO:0000313" key="12">
    <source>
        <dbReference type="EMBL" id="MBC8611374.1"/>
    </source>
</evidence>
<protein>
    <recommendedName>
        <fullName evidence="10">DNA ligase</fullName>
        <ecNumber evidence="10">6.5.1.2</ecNumber>
    </recommendedName>
    <alternativeName>
        <fullName evidence="10">Polydeoxyribonucleotide synthase [NAD(+)]</fullName>
    </alternativeName>
</protein>
<keyword evidence="6 10" id="KW-0520">NAD</keyword>
<reference evidence="12" key="1">
    <citation type="submission" date="2020-08" db="EMBL/GenBank/DDBJ databases">
        <title>Genome public.</title>
        <authorList>
            <person name="Liu C."/>
            <person name="Sun Q."/>
        </authorList>
    </citation>
    <scope>NUCLEOTIDE SEQUENCE</scope>
    <source>
        <strain evidence="12">NSJ-15</strain>
    </source>
</reference>
<evidence type="ECO:0000313" key="13">
    <source>
        <dbReference type="Proteomes" id="UP000632659"/>
    </source>
</evidence>
<dbReference type="Gene3D" id="2.40.50.140">
    <property type="entry name" value="Nucleic acid-binding proteins"/>
    <property type="match status" value="1"/>
</dbReference>
<keyword evidence="13" id="KW-1185">Reference proteome</keyword>
<dbReference type="Pfam" id="PF00533">
    <property type="entry name" value="BRCT"/>
    <property type="match status" value="1"/>
</dbReference>
<dbReference type="InterPro" id="IPR013839">
    <property type="entry name" value="DNAligase_adenylation"/>
</dbReference>
<dbReference type="RefSeq" id="WP_187536598.1">
    <property type="nucleotide sequence ID" value="NZ_JACRTL010000005.1"/>
</dbReference>
<keyword evidence="3 10" id="KW-0479">Metal-binding</keyword>
<dbReference type="SUPFAM" id="SSF47781">
    <property type="entry name" value="RuvA domain 2-like"/>
    <property type="match status" value="1"/>
</dbReference>
<keyword evidence="1 10" id="KW-0436">Ligase</keyword>
<dbReference type="EMBL" id="JACRTL010000005">
    <property type="protein sequence ID" value="MBC8611374.1"/>
    <property type="molecule type" value="Genomic_DNA"/>
</dbReference>
<gene>
    <name evidence="10 12" type="primary">ligA</name>
    <name evidence="12" type="ORF">H8702_09705</name>
</gene>
<evidence type="ECO:0000256" key="7">
    <source>
        <dbReference type="ARBA" id="ARBA00023204"/>
    </source>
</evidence>
<comment type="function">
    <text evidence="10">DNA ligase that catalyzes the formation of phosphodiester linkages between 5'-phosphoryl and 3'-hydroxyl groups in double-stranded DNA using NAD as a coenzyme and as the energy source for the reaction. It is essential for DNA replication and repair of damaged DNA.</text>
</comment>
<feature type="binding site" evidence="10">
    <location>
        <begin position="31"/>
        <end position="35"/>
    </location>
    <ligand>
        <name>NAD(+)</name>
        <dbReference type="ChEBI" id="CHEBI:57540"/>
    </ligand>
</feature>
<dbReference type="NCBIfam" id="NF005932">
    <property type="entry name" value="PRK07956.1"/>
    <property type="match status" value="1"/>
</dbReference>
<feature type="binding site" evidence="10">
    <location>
        <position position="395"/>
    </location>
    <ligand>
        <name>Zn(2+)</name>
        <dbReference type="ChEBI" id="CHEBI:29105"/>
    </ligand>
</feature>
<dbReference type="EC" id="6.5.1.2" evidence="10"/>
<dbReference type="InterPro" id="IPR013840">
    <property type="entry name" value="DNAligase_N"/>
</dbReference>
<keyword evidence="4 10" id="KW-0227">DNA damage</keyword>
<feature type="binding site" evidence="10">
    <location>
        <position position="158"/>
    </location>
    <ligand>
        <name>NAD(+)</name>
        <dbReference type="ChEBI" id="CHEBI:57540"/>
    </ligand>
</feature>
<accession>A0A8J6P200</accession>
<comment type="caution">
    <text evidence="10">Lacks conserved residue(s) required for the propagation of feature annotation.</text>
</comment>
<name>A0A8J6P200_9FIRM</name>
<dbReference type="SUPFAM" id="SSF50249">
    <property type="entry name" value="Nucleic acid-binding proteins"/>
    <property type="match status" value="1"/>
</dbReference>
<keyword evidence="2 10" id="KW-0235">DNA replication</keyword>
<dbReference type="Proteomes" id="UP000632659">
    <property type="component" value="Unassembled WGS sequence"/>
</dbReference>
<keyword evidence="8 10" id="KW-0464">Manganese</keyword>
<comment type="cofactor">
    <cofactor evidence="10">
        <name>Mg(2+)</name>
        <dbReference type="ChEBI" id="CHEBI:18420"/>
    </cofactor>
    <cofactor evidence="10">
        <name>Mn(2+)</name>
        <dbReference type="ChEBI" id="CHEBI:29035"/>
    </cofactor>
</comment>
<dbReference type="InterPro" id="IPR010994">
    <property type="entry name" value="RuvA_2-like"/>
</dbReference>
<dbReference type="InterPro" id="IPR001679">
    <property type="entry name" value="DNA_ligase"/>
</dbReference>
<dbReference type="PROSITE" id="PS50172">
    <property type="entry name" value="BRCT"/>
    <property type="match status" value="1"/>
</dbReference>
<feature type="active site" description="N6-AMP-lysine intermediate" evidence="10">
    <location>
        <position position="103"/>
    </location>
</feature>
<dbReference type="PIRSF" id="PIRSF001604">
    <property type="entry name" value="LigA"/>
    <property type="match status" value="1"/>
</dbReference>
<evidence type="ECO:0000256" key="5">
    <source>
        <dbReference type="ARBA" id="ARBA00022833"/>
    </source>
</evidence>
<comment type="caution">
    <text evidence="12">The sequence shown here is derived from an EMBL/GenBank/DDBJ whole genome shotgun (WGS) entry which is preliminary data.</text>
</comment>
<evidence type="ECO:0000256" key="3">
    <source>
        <dbReference type="ARBA" id="ARBA00022723"/>
    </source>
</evidence>
<evidence type="ECO:0000256" key="4">
    <source>
        <dbReference type="ARBA" id="ARBA00022763"/>
    </source>
</evidence>
<feature type="binding site" evidence="10">
    <location>
        <position position="303"/>
    </location>
    <ligand>
        <name>NAD(+)</name>
        <dbReference type="ChEBI" id="CHEBI:57540"/>
    </ligand>
</feature>
<dbReference type="HAMAP" id="MF_01588">
    <property type="entry name" value="DNA_ligase_A"/>
    <property type="match status" value="1"/>
</dbReference>
<dbReference type="Gene3D" id="1.10.287.610">
    <property type="entry name" value="Helix hairpin bin"/>
    <property type="match status" value="1"/>
</dbReference>
<feature type="binding site" evidence="10">
    <location>
        <position position="419"/>
    </location>
    <ligand>
        <name>Zn(2+)</name>
        <dbReference type="ChEBI" id="CHEBI:29105"/>
    </ligand>
</feature>
<evidence type="ECO:0000259" key="11">
    <source>
        <dbReference type="PROSITE" id="PS50172"/>
    </source>
</evidence>
<dbReference type="InterPro" id="IPR036420">
    <property type="entry name" value="BRCT_dom_sf"/>
</dbReference>
<keyword evidence="10" id="KW-0460">Magnesium</keyword>
<evidence type="ECO:0000256" key="6">
    <source>
        <dbReference type="ARBA" id="ARBA00023027"/>
    </source>
</evidence>
<feature type="domain" description="BRCT" evidence="11">
    <location>
        <begin position="583"/>
        <end position="661"/>
    </location>
</feature>
<dbReference type="InterPro" id="IPR012340">
    <property type="entry name" value="NA-bd_OB-fold"/>
</dbReference>
<dbReference type="NCBIfam" id="TIGR00575">
    <property type="entry name" value="dnlj"/>
    <property type="match status" value="1"/>
</dbReference>
<feature type="binding site" evidence="10">
    <location>
        <position position="392"/>
    </location>
    <ligand>
        <name>Zn(2+)</name>
        <dbReference type="ChEBI" id="CHEBI:29105"/>
    </ligand>
</feature>
<evidence type="ECO:0000256" key="8">
    <source>
        <dbReference type="ARBA" id="ARBA00023211"/>
    </source>
</evidence>
<evidence type="ECO:0000256" key="2">
    <source>
        <dbReference type="ARBA" id="ARBA00022705"/>
    </source>
</evidence>
<sequence length="661" mass="74950">MDSILRIQELTERLNIYRDEYYNQNAPSVSDEAYDRLFDELKRLEQEEGIAFSNSPTQSVGYEAVSELKKTEHPIPLLSLDKTKNITELNQFRAGQDTLLMLKLDGLTVKLEYEGGKLLRASTRGNGETGEDITHNAKTFRNIPLVIPYSDKLVITGEAVIHTDDFERLQSQTVDSSGEKYRNIRNLAAGTVRSFDAETCAKRGIYFHPFDVLEGLDNYSADCKHVKLSVLQHQLGFEVCPFYYLNKMKQTDQDFQQYIEELKETAVQEHFPIDGMVLTYDSISYSKSCGRTGHHYKSGLAFKFEDDLYETRLISVEWLASRFGAVTPVAIFEPVEIDGCMISRASLHNLAYFQRFELGAGDRILISKRNMIIPQVEENLDRSGTLEAPELCPNCGEPLIVKSGDAEKTCFLQCQNQGCTMKHLGSFIHFTRKKCMNISGISEKLLSLFTSQGWIRTYADIYRLDRYREQIVRLDGMGEQSFARLWKAIEESRKTDFAHFLCALDIPLIGETASRILAKVFHDDLDGFLNAVQHGYLFSRIDGIGLVMQDNIYEWFGSDKNLKTMEELRKEVVIMKNTNQNENQGNPFEGKTVVVTGTLANFTRDSVHIQLMQLGAKPGKSVSKNTDYVIAGEKAGSKLAKAKELNITVLTEDEFMQMMGA</sequence>
<dbReference type="Pfam" id="PF01653">
    <property type="entry name" value="DNA_ligase_aden"/>
    <property type="match status" value="1"/>
</dbReference>
<feature type="binding site" evidence="10">
    <location>
        <position position="414"/>
    </location>
    <ligand>
        <name>Zn(2+)</name>
        <dbReference type="ChEBI" id="CHEBI:29105"/>
    </ligand>
</feature>
<dbReference type="GO" id="GO:0006281">
    <property type="term" value="P:DNA repair"/>
    <property type="evidence" value="ECO:0007669"/>
    <property type="project" value="UniProtKB-KW"/>
</dbReference>
<dbReference type="InterPro" id="IPR004150">
    <property type="entry name" value="NAD_DNA_ligase_OB"/>
</dbReference>
<dbReference type="SMART" id="SM00532">
    <property type="entry name" value="LIGANc"/>
    <property type="match status" value="1"/>
</dbReference>
<feature type="binding site" evidence="10">
    <location>
        <position position="124"/>
    </location>
    <ligand>
        <name>NAD(+)</name>
        <dbReference type="ChEBI" id="CHEBI:57540"/>
    </ligand>
</feature>
<evidence type="ECO:0000256" key="1">
    <source>
        <dbReference type="ARBA" id="ARBA00022598"/>
    </source>
</evidence>
<keyword evidence="5 10" id="KW-0862">Zinc</keyword>
<dbReference type="SUPFAM" id="SSF52113">
    <property type="entry name" value="BRCT domain"/>
    <property type="match status" value="1"/>
</dbReference>
<evidence type="ECO:0000256" key="10">
    <source>
        <dbReference type="HAMAP-Rule" id="MF_01588"/>
    </source>
</evidence>